<evidence type="ECO:0000256" key="1">
    <source>
        <dbReference type="ARBA" id="ARBA00000402"/>
    </source>
</evidence>
<dbReference type="Proteomes" id="UP000053825">
    <property type="component" value="Unassembled WGS sequence"/>
</dbReference>
<feature type="domain" description="tRNase Z endonuclease" evidence="11">
    <location>
        <begin position="1"/>
        <end position="60"/>
    </location>
</feature>
<dbReference type="PANTHER" id="PTHR12553:SF49">
    <property type="entry name" value="ZINC PHOSPHODIESTERASE ELAC PROTEIN 2"/>
    <property type="match status" value="1"/>
</dbReference>
<keyword evidence="10" id="KW-0862">Zinc</keyword>
<evidence type="ECO:0000256" key="4">
    <source>
        <dbReference type="ARBA" id="ARBA00012477"/>
    </source>
</evidence>
<dbReference type="InterPro" id="IPR027794">
    <property type="entry name" value="tRNase_Z_dom"/>
</dbReference>
<evidence type="ECO:0000313" key="13">
    <source>
        <dbReference type="Proteomes" id="UP000053825"/>
    </source>
</evidence>
<dbReference type="Gene3D" id="3.60.15.10">
    <property type="entry name" value="Ribonuclease Z/Hydroxyacylglutathione hydrolase-like"/>
    <property type="match status" value="2"/>
</dbReference>
<comment type="cofactor">
    <cofactor evidence="2">
        <name>Zn(2+)</name>
        <dbReference type="ChEBI" id="CHEBI:29105"/>
    </cofactor>
</comment>
<comment type="similarity">
    <text evidence="3">Belongs to the RNase Z family.</text>
</comment>
<dbReference type="AlphaFoldDB" id="A0A0L7R7F0"/>
<dbReference type="CDD" id="cd07718">
    <property type="entry name" value="RNaseZ_ELAC1_ELAC2-C-term-like_MBL-fold"/>
    <property type="match status" value="1"/>
</dbReference>
<evidence type="ECO:0000256" key="6">
    <source>
        <dbReference type="ARBA" id="ARBA00022722"/>
    </source>
</evidence>
<keyword evidence="7" id="KW-0479">Metal-binding</keyword>
<evidence type="ECO:0000259" key="11">
    <source>
        <dbReference type="Pfam" id="PF13691"/>
    </source>
</evidence>
<keyword evidence="6" id="KW-0540">Nuclease</keyword>
<dbReference type="EMBL" id="KQ414642">
    <property type="protein sequence ID" value="KOC66769.1"/>
    <property type="molecule type" value="Genomic_DNA"/>
</dbReference>
<accession>A0A0L7R7F0</accession>
<dbReference type="GO" id="GO:0005739">
    <property type="term" value="C:mitochondrion"/>
    <property type="evidence" value="ECO:0007669"/>
    <property type="project" value="TreeGrafter"/>
</dbReference>
<dbReference type="GO" id="GO:0046872">
    <property type="term" value="F:metal ion binding"/>
    <property type="evidence" value="ECO:0007669"/>
    <property type="project" value="UniProtKB-KW"/>
</dbReference>
<evidence type="ECO:0000256" key="3">
    <source>
        <dbReference type="ARBA" id="ARBA00007823"/>
    </source>
</evidence>
<evidence type="ECO:0000256" key="9">
    <source>
        <dbReference type="ARBA" id="ARBA00022801"/>
    </source>
</evidence>
<dbReference type="PANTHER" id="PTHR12553">
    <property type="entry name" value="ZINC PHOSPHODIESTERASE ELAC PROTEIN 2"/>
    <property type="match status" value="1"/>
</dbReference>
<dbReference type="InterPro" id="IPR047151">
    <property type="entry name" value="RNZ2-like"/>
</dbReference>
<dbReference type="STRING" id="597456.A0A0L7R7F0"/>
<dbReference type="Pfam" id="PF13691">
    <property type="entry name" value="Lactamase_B_4"/>
    <property type="match status" value="1"/>
</dbReference>
<gene>
    <name evidence="12" type="ORF">WH47_00462</name>
</gene>
<feature type="non-terminal residue" evidence="12">
    <location>
        <position position="1"/>
    </location>
</feature>
<dbReference type="InterPro" id="IPR036866">
    <property type="entry name" value="RibonucZ/Hydroxyglut_hydro"/>
</dbReference>
<sequence>QIIGSGAPGTPACVFLVTDQRNYLFNCGEGTQRLSQEYHCKLSKLENIFLTNISWKNVGGLPGLLLTAQDNGSTTMNIHSPEGMDIFTETIKKFTYLGKLKISYFPTNEFEVYRDHVMTVSYVNITKSSKSIEECSLDMEDKKQYYSNLNGKRVIDNEVEMNKEKKIKSLPRVMCYICEIHPRRGKLLIDKCINFGLPPGPLLTLLKQGLNVTKEDGTIVHSKDVCLPDSPKTTFIALNEQNIEVFCILHFTPEKVFTDQRYQNWIANFPSKVEHIILNNENTCMGSEAVHKNQYLLNTLHPEIFPLLNKNWIKEDENIKNNYIHRARAIQVLKLRPVPKKLIKTEVHMEQQIYIKQLSEIPDFLNVLSTGCSVPNKVRNTSSILLRIDKSNSILLDCGEGTLGQIIRLYGISESDNILRSIKAIYISHIHADHQLGLIGLLLKRKQITNDKLYLLIPMNMIPWLNFYNDRFESISQQYILLNNSDLYMNHHKLSVLFEIELFKFLNIKTIDTVYVAHCKQAFGIAITLENDKKIVYSGDTMFCQNLINLGKDCDLLIHEATMEDELATLAKRKLHSTTSEAINAGKFMNAKFILLTHFSQRYSKIPFLPEKETNVGLAYDNMEITLSQLPLLPLFYPCIKIMFNEYNKVLGV</sequence>
<evidence type="ECO:0000256" key="7">
    <source>
        <dbReference type="ARBA" id="ARBA00022723"/>
    </source>
</evidence>
<protein>
    <recommendedName>
        <fullName evidence="4">ribonuclease Z</fullName>
        <ecNumber evidence="4">3.1.26.11</ecNumber>
    </recommendedName>
</protein>
<name>A0A0L7R7F0_9HYME</name>
<dbReference type="Pfam" id="PF23023">
    <property type="entry name" value="Anti-Pycsar_Apyc1"/>
    <property type="match status" value="1"/>
</dbReference>
<dbReference type="GO" id="GO:0042781">
    <property type="term" value="F:3'-tRNA processing endoribonuclease activity"/>
    <property type="evidence" value="ECO:0007669"/>
    <property type="project" value="UniProtKB-EC"/>
</dbReference>
<reference evidence="12 13" key="1">
    <citation type="submission" date="2015-07" db="EMBL/GenBank/DDBJ databases">
        <title>The genome of Habropoda laboriosa.</title>
        <authorList>
            <person name="Pan H."/>
            <person name="Kapheim K."/>
        </authorList>
    </citation>
    <scope>NUCLEOTIDE SEQUENCE [LARGE SCALE GENOMIC DNA]</scope>
    <source>
        <strain evidence="12">0110345459</strain>
    </source>
</reference>
<evidence type="ECO:0000256" key="8">
    <source>
        <dbReference type="ARBA" id="ARBA00022759"/>
    </source>
</evidence>
<keyword evidence="9" id="KW-0378">Hydrolase</keyword>
<evidence type="ECO:0000313" key="12">
    <source>
        <dbReference type="EMBL" id="KOC66769.1"/>
    </source>
</evidence>
<keyword evidence="5" id="KW-0819">tRNA processing</keyword>
<dbReference type="SUPFAM" id="SSF56281">
    <property type="entry name" value="Metallo-hydrolase/oxidoreductase"/>
    <property type="match status" value="2"/>
</dbReference>
<dbReference type="OrthoDB" id="527344at2759"/>
<comment type="catalytic activity">
    <reaction evidence="1">
        <text>Endonucleolytic cleavage of RNA, removing extra 3' nucleotides from tRNA precursor, generating 3' termini of tRNAs. A 3'-hydroxy group is left at the tRNA terminus and a 5'-phosphoryl group is left at the trailer molecule.</text>
        <dbReference type="EC" id="3.1.26.11"/>
    </reaction>
</comment>
<evidence type="ECO:0000256" key="2">
    <source>
        <dbReference type="ARBA" id="ARBA00001947"/>
    </source>
</evidence>
<organism evidence="12 13">
    <name type="scientific">Habropoda laboriosa</name>
    <dbReference type="NCBI Taxonomy" id="597456"/>
    <lineage>
        <taxon>Eukaryota</taxon>
        <taxon>Metazoa</taxon>
        <taxon>Ecdysozoa</taxon>
        <taxon>Arthropoda</taxon>
        <taxon>Hexapoda</taxon>
        <taxon>Insecta</taxon>
        <taxon>Pterygota</taxon>
        <taxon>Neoptera</taxon>
        <taxon>Endopterygota</taxon>
        <taxon>Hymenoptera</taxon>
        <taxon>Apocrita</taxon>
        <taxon>Aculeata</taxon>
        <taxon>Apoidea</taxon>
        <taxon>Anthophila</taxon>
        <taxon>Apidae</taxon>
        <taxon>Habropoda</taxon>
    </lineage>
</organism>
<evidence type="ECO:0000256" key="5">
    <source>
        <dbReference type="ARBA" id="ARBA00022694"/>
    </source>
</evidence>
<evidence type="ECO:0000256" key="10">
    <source>
        <dbReference type="ARBA" id="ARBA00022833"/>
    </source>
</evidence>
<dbReference type="EC" id="3.1.26.11" evidence="4"/>
<keyword evidence="13" id="KW-1185">Reference proteome</keyword>
<keyword evidence="8" id="KW-0255">Endonuclease</keyword>
<dbReference type="GO" id="GO:1990180">
    <property type="term" value="P:mitochondrial tRNA 3'-end processing"/>
    <property type="evidence" value="ECO:0007669"/>
    <property type="project" value="TreeGrafter"/>
</dbReference>
<proteinExistence type="inferred from homology"/>